<dbReference type="Proteomes" id="UP000324020">
    <property type="component" value="Unassembled WGS sequence"/>
</dbReference>
<keyword evidence="3" id="KW-1185">Reference proteome</keyword>
<keyword evidence="1" id="KW-0812">Transmembrane</keyword>
<proteinExistence type="predicted"/>
<keyword evidence="1" id="KW-1133">Transmembrane helix</keyword>
<dbReference type="Pfam" id="PF23922">
    <property type="entry name" value="DUF7261"/>
    <property type="match status" value="1"/>
</dbReference>
<dbReference type="OrthoDB" id="238714at2157"/>
<evidence type="ECO:0000313" key="3">
    <source>
        <dbReference type="Proteomes" id="UP000324020"/>
    </source>
</evidence>
<organism evidence="2 3">
    <name type="scientific">Halorubrum xinjiangense</name>
    <dbReference type="NCBI Taxonomy" id="261291"/>
    <lineage>
        <taxon>Archaea</taxon>
        <taxon>Methanobacteriati</taxon>
        <taxon>Methanobacteriota</taxon>
        <taxon>Stenosarchaea group</taxon>
        <taxon>Halobacteria</taxon>
        <taxon>Halobacteriales</taxon>
        <taxon>Haloferacaceae</taxon>
        <taxon>Halorubrum</taxon>
    </lineage>
</organism>
<name>A0A1G7K6G1_9EURY</name>
<dbReference type="RefSeq" id="WP_149798067.1">
    <property type="nucleotide sequence ID" value="NZ_FNBO01000003.1"/>
</dbReference>
<evidence type="ECO:0000313" key="2">
    <source>
        <dbReference type="EMBL" id="SDF32650.1"/>
    </source>
</evidence>
<evidence type="ECO:0000256" key="1">
    <source>
        <dbReference type="SAM" id="Phobius"/>
    </source>
</evidence>
<dbReference type="EMBL" id="FNBO01000003">
    <property type="protein sequence ID" value="SDF32650.1"/>
    <property type="molecule type" value="Genomic_DNA"/>
</dbReference>
<gene>
    <name evidence="2" type="ORF">SAMN04488067_103211</name>
</gene>
<feature type="transmembrane region" description="Helical" evidence="1">
    <location>
        <begin position="24"/>
        <end position="47"/>
    </location>
</feature>
<protein>
    <submittedName>
        <fullName evidence="2">Uncharacterized protein</fullName>
    </submittedName>
</protein>
<dbReference type="AlphaFoldDB" id="A0A1G7K6G1"/>
<dbReference type="InterPro" id="IPR055685">
    <property type="entry name" value="DUF7261"/>
</dbReference>
<reference evidence="2 3" key="1">
    <citation type="submission" date="2016-10" db="EMBL/GenBank/DDBJ databases">
        <authorList>
            <person name="Varghese N."/>
            <person name="Submissions S."/>
        </authorList>
    </citation>
    <scope>NUCLEOTIDE SEQUENCE [LARGE SCALE GENOMIC DNA]</scope>
    <source>
        <strain evidence="2 3">CGMCC 1.3527</strain>
    </source>
</reference>
<accession>A0A1G7K6G1</accession>
<sequence>MADVSPPRLRGRETADPDEDRAQIILITGLTLAVLFVAVVLLLNTVIYTENLATRGADAGGAEAIEFRDGVTEDLAGILHREHRNRSSAAGVASDFNESAETYAETVADLRARDGVIADVRVIGSTVEDGYFIAQNETESGFRNMTAPDSADADWTVAGNATRTRNFRLTVDPDNLSDSASGAFTVVADGTTAGTNETWSATLTRETDGDLTVTVDNATGTTAETFASRSDGNHTVDFTAGTVNGEPFDALSWAEKVQTGSDEYDIRYENGDAAEGTYHLVVDDRDGGADADRSSRPYVAEAVYGVEVEISHRTPELTYRDVIRLAPGERDA</sequence>
<keyword evidence="1" id="KW-0472">Membrane</keyword>